<feature type="transmembrane region" description="Helical" evidence="7">
    <location>
        <begin position="182"/>
        <end position="201"/>
    </location>
</feature>
<protein>
    <submittedName>
        <fullName evidence="9">ABC transporter permease</fullName>
    </submittedName>
</protein>
<comment type="caution">
    <text evidence="9">The sequence shown here is derived from an EMBL/GenBank/DDBJ whole genome shotgun (WGS) entry which is preliminary data.</text>
</comment>
<reference evidence="10" key="1">
    <citation type="submission" date="2016-05" db="EMBL/GenBank/DDBJ databases">
        <authorList>
            <person name="Liu B."/>
            <person name="Wang J."/>
            <person name="Zhu Y."/>
            <person name="Liu G."/>
            <person name="Chen Q."/>
            <person name="Chen Z."/>
            <person name="Lan J."/>
            <person name="Che J."/>
            <person name="Ge C."/>
            <person name="Shi H."/>
            <person name="Pan Z."/>
            <person name="Liu X."/>
        </authorList>
    </citation>
    <scope>NUCLEOTIDE SEQUENCE [LARGE SCALE GENOMIC DNA]</scope>
    <source>
        <strain evidence="10">FJAT-27215</strain>
    </source>
</reference>
<evidence type="ECO:0000259" key="8">
    <source>
        <dbReference type="PROSITE" id="PS50928"/>
    </source>
</evidence>
<dbReference type="SUPFAM" id="SSF161098">
    <property type="entry name" value="MetI-like"/>
    <property type="match status" value="1"/>
</dbReference>
<dbReference type="Proteomes" id="UP000092578">
    <property type="component" value="Unassembled WGS sequence"/>
</dbReference>
<feature type="domain" description="ABC transmembrane type-1" evidence="8">
    <location>
        <begin position="98"/>
        <end position="301"/>
    </location>
</feature>
<dbReference type="RefSeq" id="WP_065409342.1">
    <property type="nucleotide sequence ID" value="NZ_MAYT01000001.1"/>
</dbReference>
<evidence type="ECO:0000313" key="9">
    <source>
        <dbReference type="EMBL" id="OCA92886.1"/>
    </source>
</evidence>
<dbReference type="CDD" id="cd06261">
    <property type="entry name" value="TM_PBP2"/>
    <property type="match status" value="1"/>
</dbReference>
<comment type="similarity">
    <text evidence="7">Belongs to the binding-protein-dependent transport system permease family.</text>
</comment>
<dbReference type="GO" id="GO:0005886">
    <property type="term" value="C:plasma membrane"/>
    <property type="evidence" value="ECO:0007669"/>
    <property type="project" value="UniProtKB-SubCell"/>
</dbReference>
<dbReference type="Pfam" id="PF00528">
    <property type="entry name" value="BPD_transp_1"/>
    <property type="match status" value="1"/>
</dbReference>
<keyword evidence="6 7" id="KW-0472">Membrane</keyword>
<evidence type="ECO:0000256" key="3">
    <source>
        <dbReference type="ARBA" id="ARBA00022475"/>
    </source>
</evidence>
<feature type="transmembrane region" description="Helical" evidence="7">
    <location>
        <begin position="12"/>
        <end position="30"/>
    </location>
</feature>
<accession>A0A1B9B9W4</accession>
<name>A0A1B9B9W4_9BACI</name>
<dbReference type="GO" id="GO:0055085">
    <property type="term" value="P:transmembrane transport"/>
    <property type="evidence" value="ECO:0007669"/>
    <property type="project" value="InterPro"/>
</dbReference>
<evidence type="ECO:0000256" key="5">
    <source>
        <dbReference type="ARBA" id="ARBA00022989"/>
    </source>
</evidence>
<evidence type="ECO:0000313" key="10">
    <source>
        <dbReference type="Proteomes" id="UP000092578"/>
    </source>
</evidence>
<evidence type="ECO:0000256" key="2">
    <source>
        <dbReference type="ARBA" id="ARBA00022448"/>
    </source>
</evidence>
<dbReference type="EMBL" id="MAYT01000001">
    <property type="protein sequence ID" value="OCA92886.1"/>
    <property type="molecule type" value="Genomic_DNA"/>
</dbReference>
<keyword evidence="5 7" id="KW-1133">Transmembrane helix</keyword>
<keyword evidence="4 7" id="KW-0812">Transmembrane</keyword>
<gene>
    <name evidence="9" type="ORF">A8F95_04160</name>
</gene>
<keyword evidence="10" id="KW-1185">Reference proteome</keyword>
<evidence type="ECO:0000256" key="1">
    <source>
        <dbReference type="ARBA" id="ARBA00004651"/>
    </source>
</evidence>
<dbReference type="Pfam" id="PF19300">
    <property type="entry name" value="BPD_transp_1_N"/>
    <property type="match status" value="1"/>
</dbReference>
<feature type="transmembrane region" description="Helical" evidence="7">
    <location>
        <begin position="282"/>
        <end position="308"/>
    </location>
</feature>
<dbReference type="InterPro" id="IPR045621">
    <property type="entry name" value="BPD_transp_1_N"/>
</dbReference>
<evidence type="ECO:0000256" key="7">
    <source>
        <dbReference type="RuleBase" id="RU363032"/>
    </source>
</evidence>
<dbReference type="InterPro" id="IPR035906">
    <property type="entry name" value="MetI-like_sf"/>
</dbReference>
<comment type="subcellular location">
    <subcellularLocation>
        <location evidence="1 7">Cell membrane</location>
        <topology evidence="1 7">Multi-pass membrane protein</topology>
    </subcellularLocation>
</comment>
<organism evidence="9 10">
    <name type="scientific">Pseudobacillus wudalianchiensis</name>
    <dbReference type="NCBI Taxonomy" id="1743143"/>
    <lineage>
        <taxon>Bacteria</taxon>
        <taxon>Bacillati</taxon>
        <taxon>Bacillota</taxon>
        <taxon>Bacilli</taxon>
        <taxon>Bacillales</taxon>
        <taxon>Bacillaceae</taxon>
        <taxon>Pseudobacillus</taxon>
    </lineage>
</organism>
<feature type="transmembrane region" description="Helical" evidence="7">
    <location>
        <begin position="102"/>
        <end position="125"/>
    </location>
</feature>
<dbReference type="PROSITE" id="PS50928">
    <property type="entry name" value="ABC_TM1"/>
    <property type="match status" value="1"/>
</dbReference>
<keyword evidence="2 7" id="KW-0813">Transport</keyword>
<proteinExistence type="inferred from homology"/>
<feature type="transmembrane region" description="Helical" evidence="7">
    <location>
        <begin position="137"/>
        <end position="162"/>
    </location>
</feature>
<dbReference type="PANTHER" id="PTHR43163">
    <property type="entry name" value="DIPEPTIDE TRANSPORT SYSTEM PERMEASE PROTEIN DPPB-RELATED"/>
    <property type="match status" value="1"/>
</dbReference>
<dbReference type="PANTHER" id="PTHR43163:SF9">
    <property type="entry name" value="ABC TRANSPORTER PERMEASE PROTEIN"/>
    <property type="match status" value="1"/>
</dbReference>
<keyword evidence="3" id="KW-1003">Cell membrane</keyword>
<sequence length="322" mass="35983">MIKFIASRLAEAVIVLFIGSILCFAFIRMLPGDPATAMYGDQLLKMSQADQMRIVENLGLNEPLYTQYAKWLINVLHGEWGHSYTTGEEVKVMVTRAIEPTVVLMLSSTVIILLLSLFFGMVTGLRRYSILDHAVTIASFLFMSLPSFWFALMLMLFFSVYLGVLPTAGIGKEGAGDWLKHLIMPSLVLALAHIGYYIRILRNHIAIIKEKEFVWALQARGVSQRKILFKHLLPNASIPFLSFIGMSLSLTLAGSVVVETLFSWPGLGRLSLKSALAHDYPVIMATILLCMSVVIIGSFLIDLLCAWIDPRLRNQLMKEADK</sequence>
<dbReference type="InterPro" id="IPR000515">
    <property type="entry name" value="MetI-like"/>
</dbReference>
<dbReference type="AlphaFoldDB" id="A0A1B9B9W4"/>
<dbReference type="Gene3D" id="1.10.3720.10">
    <property type="entry name" value="MetI-like"/>
    <property type="match status" value="1"/>
</dbReference>
<feature type="transmembrane region" description="Helical" evidence="7">
    <location>
        <begin position="240"/>
        <end position="262"/>
    </location>
</feature>
<evidence type="ECO:0000256" key="6">
    <source>
        <dbReference type="ARBA" id="ARBA00023136"/>
    </source>
</evidence>
<evidence type="ECO:0000256" key="4">
    <source>
        <dbReference type="ARBA" id="ARBA00022692"/>
    </source>
</evidence>